<dbReference type="RefSeq" id="WP_090030255.1">
    <property type="nucleotide sequence ID" value="NZ_FNEB01000012.1"/>
</dbReference>
<dbReference type="InterPro" id="IPR017495">
    <property type="entry name" value="PuhC"/>
</dbReference>
<proteinExistence type="predicted"/>
<evidence type="ECO:0000256" key="1">
    <source>
        <dbReference type="SAM" id="Phobius"/>
    </source>
</evidence>
<evidence type="ECO:0000313" key="3">
    <source>
        <dbReference type="Proteomes" id="UP000199340"/>
    </source>
</evidence>
<dbReference type="Proteomes" id="UP000199340">
    <property type="component" value="Unassembled WGS sequence"/>
</dbReference>
<dbReference type="NCBIfam" id="TIGR03054">
    <property type="entry name" value="photo_alph_chp1"/>
    <property type="match status" value="1"/>
</dbReference>
<keyword evidence="1" id="KW-0812">Transmembrane</keyword>
<dbReference type="AlphaFoldDB" id="A0A1G8SJ79"/>
<organism evidence="2 3">
    <name type="scientific">Lutimaribacter saemankumensis</name>
    <dbReference type="NCBI Taxonomy" id="490829"/>
    <lineage>
        <taxon>Bacteria</taxon>
        <taxon>Pseudomonadati</taxon>
        <taxon>Pseudomonadota</taxon>
        <taxon>Alphaproteobacteria</taxon>
        <taxon>Rhodobacterales</taxon>
        <taxon>Roseobacteraceae</taxon>
        <taxon>Lutimaribacter</taxon>
    </lineage>
</organism>
<evidence type="ECO:0000313" key="2">
    <source>
        <dbReference type="EMBL" id="SDJ29261.1"/>
    </source>
</evidence>
<keyword evidence="3" id="KW-1185">Reference proteome</keyword>
<dbReference type="OrthoDB" id="7848123at2"/>
<keyword evidence="1" id="KW-0472">Membrane</keyword>
<reference evidence="2 3" key="1">
    <citation type="submission" date="2016-10" db="EMBL/GenBank/DDBJ databases">
        <authorList>
            <person name="de Groot N.N."/>
        </authorList>
    </citation>
    <scope>NUCLEOTIDE SEQUENCE [LARGE SCALE GENOMIC DNA]</scope>
    <source>
        <strain evidence="2 3">DSM 28010</strain>
    </source>
</reference>
<dbReference type="STRING" id="490829.SAMN05421850_11216"/>
<name>A0A1G8SJ79_9RHOB</name>
<feature type="transmembrane region" description="Helical" evidence="1">
    <location>
        <begin position="21"/>
        <end position="42"/>
    </location>
</feature>
<gene>
    <name evidence="2" type="ORF">SAMN05421850_11216</name>
</gene>
<dbReference type="EMBL" id="FNEB01000012">
    <property type="protein sequence ID" value="SDJ29261.1"/>
    <property type="molecule type" value="Genomic_DNA"/>
</dbReference>
<protein>
    <submittedName>
        <fullName evidence="2">Putative photosynthetic complex assembly protein</fullName>
    </submittedName>
</protein>
<accession>A0A1G8SJ79</accession>
<keyword evidence="1" id="KW-1133">Transmembrane helix</keyword>
<sequence>MQYQSAHTSHRRAEPDKIPVGLMRAVVFLIVCSLTIVTAATISKRPVTSTPPVSATVDQTQFVLDAEMSGAVRITAPDGTLIADLAPEQGGFISGVARVIEFNRRKAGLSMDAPVTLTRGENGRLAIHDPETGWSADLMGFGADNARAFARLLD</sequence>